<dbReference type="Proteomes" id="UP000018680">
    <property type="component" value="Chromosome"/>
</dbReference>
<dbReference type="Gene3D" id="3.40.30.10">
    <property type="entry name" value="Glutaredoxin"/>
    <property type="match status" value="1"/>
</dbReference>
<evidence type="ECO:0000313" key="2">
    <source>
        <dbReference type="Proteomes" id="UP000018680"/>
    </source>
</evidence>
<protein>
    <submittedName>
        <fullName evidence="1">NADP-reducing hydrogenase, subunit B</fullName>
    </submittedName>
</protein>
<gene>
    <name evidence="1" type="ORF">L21SP2_0274</name>
</gene>
<dbReference type="InterPro" id="IPR036249">
    <property type="entry name" value="Thioredoxin-like_sf"/>
</dbReference>
<dbReference type="AlphaFoldDB" id="V5WEW9"/>
<dbReference type="EMBL" id="CP006939">
    <property type="protein sequence ID" value="AHC13716.1"/>
    <property type="molecule type" value="Genomic_DNA"/>
</dbReference>
<dbReference type="PATRIC" id="fig|1307761.3.peg.275"/>
<name>V5WEW9_9SPIO</name>
<dbReference type="RefSeq" id="WP_024266649.1">
    <property type="nucleotide sequence ID" value="NC_023035.1"/>
</dbReference>
<keyword evidence="2" id="KW-1185">Reference proteome</keyword>
<evidence type="ECO:0000313" key="1">
    <source>
        <dbReference type="EMBL" id="AHC13716.1"/>
    </source>
</evidence>
<reference evidence="1 2" key="1">
    <citation type="journal article" date="2015" name="Stand. Genomic Sci.">
        <title>Complete genome sequence and description of Salinispira pacifica gen. nov., sp. nov., a novel spirochaete isolated form a hypersaline microbial mat.</title>
        <authorList>
            <person name="Ben Hania W."/>
            <person name="Joseph M."/>
            <person name="Schumann P."/>
            <person name="Bunk B."/>
            <person name="Fiebig A."/>
            <person name="Sproer C."/>
            <person name="Klenk H.P."/>
            <person name="Fardeau M.L."/>
            <person name="Spring S."/>
        </authorList>
    </citation>
    <scope>NUCLEOTIDE SEQUENCE [LARGE SCALE GENOMIC DNA]</scope>
    <source>
        <strain evidence="1 2">L21-RPul-D2</strain>
    </source>
</reference>
<dbReference type="KEGG" id="slr:L21SP2_0274"/>
<dbReference type="eggNOG" id="COG3411">
    <property type="taxonomic scope" value="Bacteria"/>
</dbReference>
<organism evidence="1 2">
    <name type="scientific">Salinispira pacifica</name>
    <dbReference type="NCBI Taxonomy" id="1307761"/>
    <lineage>
        <taxon>Bacteria</taxon>
        <taxon>Pseudomonadati</taxon>
        <taxon>Spirochaetota</taxon>
        <taxon>Spirochaetia</taxon>
        <taxon>Spirochaetales</taxon>
        <taxon>Spirochaetaceae</taxon>
        <taxon>Salinispira</taxon>
    </lineage>
</organism>
<dbReference type="HOGENOM" id="CLU_126515_4_0_12"/>
<dbReference type="OrthoDB" id="9800692at2"/>
<proteinExistence type="predicted"/>
<dbReference type="CDD" id="cd02980">
    <property type="entry name" value="TRX_Fd_family"/>
    <property type="match status" value="1"/>
</dbReference>
<dbReference type="SUPFAM" id="SSF52833">
    <property type="entry name" value="Thioredoxin-like"/>
    <property type="match status" value="1"/>
</dbReference>
<sequence length="137" mass="15232">MAKLTLEDLRKLRNEKKQEMDMRDTANKTIQIIVGMGTSGIAAGAKDTLKAFTDELQRHSLTQVSLRQAGSLGLDHAEPVVEVKMPDMPDTIYGKVNPDVARQIIQQHILDKQLVNEHVFDRPSVDIITEDADKGAN</sequence>
<accession>V5WEW9</accession>
<dbReference type="STRING" id="1307761.L21SP2_0274"/>